<dbReference type="Pfam" id="PF04146">
    <property type="entry name" value="YTH"/>
    <property type="match status" value="1"/>
</dbReference>
<dbReference type="GO" id="GO:0003729">
    <property type="term" value="F:mRNA binding"/>
    <property type="evidence" value="ECO:0007669"/>
    <property type="project" value="TreeGrafter"/>
</dbReference>
<dbReference type="PROSITE" id="PS50882">
    <property type="entry name" value="YTH"/>
    <property type="match status" value="1"/>
</dbReference>
<reference evidence="2" key="1">
    <citation type="submission" date="2013-12" db="EMBL/GenBank/DDBJ databases">
        <authorList>
            <person name="Omoto C.K."/>
            <person name="Sibley D."/>
            <person name="Venepally P."/>
            <person name="Hadjithomas M."/>
            <person name="Karamycheva S."/>
            <person name="Brunk B."/>
            <person name="Roos D."/>
            <person name="Caler E."/>
            <person name="Lorenzi H."/>
        </authorList>
    </citation>
    <scope>NUCLEOTIDE SEQUENCE</scope>
</reference>
<dbReference type="InterPro" id="IPR007275">
    <property type="entry name" value="YTH_domain"/>
</dbReference>
<evidence type="ECO:0000313" key="2">
    <source>
        <dbReference type="EMBL" id="EZG50653.1"/>
    </source>
</evidence>
<dbReference type="RefSeq" id="XP_011131998.1">
    <property type="nucleotide sequence ID" value="XM_011133696.1"/>
</dbReference>
<dbReference type="PANTHER" id="PTHR12357">
    <property type="entry name" value="YTH YT521-B HOMOLOGY DOMAIN-CONTAINING"/>
    <property type="match status" value="1"/>
</dbReference>
<dbReference type="CDD" id="cd21134">
    <property type="entry name" value="YTH"/>
    <property type="match status" value="1"/>
</dbReference>
<evidence type="ECO:0000313" key="3">
    <source>
        <dbReference type="Proteomes" id="UP000019763"/>
    </source>
</evidence>
<dbReference type="OMA" id="LNFNIWA"/>
<comment type="caution">
    <text evidence="2">The sequence shown here is derived from an EMBL/GenBank/DDBJ whole genome shotgun (WGS) entry which is preliminary data.</text>
</comment>
<gene>
    <name evidence="2" type="ORF">GNI_125420</name>
</gene>
<name>A0A023B246_GRENI</name>
<organism evidence="2 3">
    <name type="scientific">Gregarina niphandrodes</name>
    <name type="common">Septate eugregarine</name>
    <dbReference type="NCBI Taxonomy" id="110365"/>
    <lineage>
        <taxon>Eukaryota</taxon>
        <taxon>Sar</taxon>
        <taxon>Alveolata</taxon>
        <taxon>Apicomplexa</taxon>
        <taxon>Conoidasida</taxon>
        <taxon>Gregarinasina</taxon>
        <taxon>Eugregarinorida</taxon>
        <taxon>Gregarinidae</taxon>
        <taxon>Gregarina</taxon>
    </lineage>
</organism>
<dbReference type="PANTHER" id="PTHR12357:SF3">
    <property type="entry name" value="YTH DOMAIN-CONTAINING PROTEIN 1"/>
    <property type="match status" value="1"/>
</dbReference>
<dbReference type="InterPro" id="IPR045168">
    <property type="entry name" value="YTH_prot"/>
</dbReference>
<accession>A0A023B246</accession>
<dbReference type="AlphaFoldDB" id="A0A023B246"/>
<keyword evidence="3" id="KW-1185">Reference proteome</keyword>
<dbReference type="GeneID" id="22914419"/>
<dbReference type="VEuPathDB" id="CryptoDB:GNI_125420"/>
<dbReference type="eggNOG" id="KOG1902">
    <property type="taxonomic scope" value="Eukaryota"/>
</dbReference>
<sequence length="258" mass="29110">MAYPLIRCSKDVCYFLIKSFQVDHIEISQRHGVWATTSRNEKTLSQSFRTHRYVVLVFSVNGSGKFYGYGIMTSEPGKASGAYFGRGGFNGKLFNLEWISKLELPFRLFDNLTNSLNDYKQVKVGRDGQPLSLECGHQLLDIYQQVIEEQNSVGQISVGHSNVKEPSSCGVAGAWMLPETPACDWNSIVLVANPLLAIYPLDLTKFNYTGYLEAYEASQDYLQNNNMPPPPISNYTDWSAQAPEHFMQLLMNSQHKIT</sequence>
<protein>
    <submittedName>
        <fullName evidence="2">YT521-B-like domain protein</fullName>
    </submittedName>
</protein>
<dbReference type="Proteomes" id="UP000019763">
    <property type="component" value="Unassembled WGS sequence"/>
</dbReference>
<dbReference type="GO" id="GO:0000398">
    <property type="term" value="P:mRNA splicing, via spliceosome"/>
    <property type="evidence" value="ECO:0007669"/>
    <property type="project" value="TreeGrafter"/>
</dbReference>
<proteinExistence type="predicted"/>
<evidence type="ECO:0000259" key="1">
    <source>
        <dbReference type="PROSITE" id="PS50882"/>
    </source>
</evidence>
<feature type="domain" description="YTH" evidence="1">
    <location>
        <begin position="12"/>
        <end position="143"/>
    </location>
</feature>
<dbReference type="GO" id="GO:0005654">
    <property type="term" value="C:nucleoplasm"/>
    <property type="evidence" value="ECO:0007669"/>
    <property type="project" value="TreeGrafter"/>
</dbReference>
<dbReference type="OrthoDB" id="6103986at2759"/>
<dbReference type="GO" id="GO:1990247">
    <property type="term" value="F:N6-methyladenosine-containing RNA reader activity"/>
    <property type="evidence" value="ECO:0007669"/>
    <property type="project" value="TreeGrafter"/>
</dbReference>
<dbReference type="GO" id="GO:0048024">
    <property type="term" value="P:regulation of mRNA splicing, via spliceosome"/>
    <property type="evidence" value="ECO:0007669"/>
    <property type="project" value="TreeGrafter"/>
</dbReference>
<dbReference type="EMBL" id="AFNH02000934">
    <property type="protein sequence ID" value="EZG50653.1"/>
    <property type="molecule type" value="Genomic_DNA"/>
</dbReference>
<dbReference type="Gene3D" id="3.10.590.10">
    <property type="entry name" value="ph1033 like domains"/>
    <property type="match status" value="1"/>
</dbReference>